<proteinExistence type="predicted"/>
<protein>
    <submittedName>
        <fullName evidence="2">Uncharacterized protein</fullName>
    </submittedName>
</protein>
<feature type="signal peptide" evidence="1">
    <location>
        <begin position="1"/>
        <end position="17"/>
    </location>
</feature>
<evidence type="ECO:0000313" key="3">
    <source>
        <dbReference type="Proteomes" id="UP000176998"/>
    </source>
</evidence>
<dbReference type="AlphaFoldDB" id="A0A1G4BKJ8"/>
<organism evidence="2 3">
    <name type="scientific">Colletotrichum orchidophilum</name>
    <dbReference type="NCBI Taxonomy" id="1209926"/>
    <lineage>
        <taxon>Eukaryota</taxon>
        <taxon>Fungi</taxon>
        <taxon>Dikarya</taxon>
        <taxon>Ascomycota</taxon>
        <taxon>Pezizomycotina</taxon>
        <taxon>Sordariomycetes</taxon>
        <taxon>Hypocreomycetidae</taxon>
        <taxon>Glomerellales</taxon>
        <taxon>Glomerellaceae</taxon>
        <taxon>Colletotrichum</taxon>
    </lineage>
</organism>
<dbReference type="RefSeq" id="XP_022479123.1">
    <property type="nucleotide sequence ID" value="XM_022614509.1"/>
</dbReference>
<gene>
    <name evidence="2" type="ORF">CORC01_02859</name>
</gene>
<accession>A0A1G4BKJ8</accession>
<dbReference type="OrthoDB" id="4845294at2759"/>
<dbReference type="GeneID" id="34556019"/>
<reference evidence="2 3" key="1">
    <citation type="submission" date="2016-09" db="EMBL/GenBank/DDBJ databases">
        <authorList>
            <person name="Capua I."/>
            <person name="De Benedictis P."/>
            <person name="Joannis T."/>
            <person name="Lombin L.H."/>
            <person name="Cattoli G."/>
        </authorList>
    </citation>
    <scope>NUCLEOTIDE SEQUENCE [LARGE SCALE GENOMIC DNA]</scope>
    <source>
        <strain evidence="2 3">IMI 309357</strain>
    </source>
</reference>
<evidence type="ECO:0000313" key="2">
    <source>
        <dbReference type="EMBL" id="OHF01981.1"/>
    </source>
</evidence>
<name>A0A1G4BKJ8_9PEZI</name>
<keyword evidence="1" id="KW-0732">Signal</keyword>
<evidence type="ECO:0000256" key="1">
    <source>
        <dbReference type="SAM" id="SignalP"/>
    </source>
</evidence>
<dbReference type="Proteomes" id="UP000176998">
    <property type="component" value="Unassembled WGS sequence"/>
</dbReference>
<keyword evidence="3" id="KW-1185">Reference proteome</keyword>
<sequence>MRAFAVAAALFIAGAQASPTLDSRDVQYGCYFKGKILTKDYYVGVGSDIDIRDTKGVKRHIHCQTTSEQIVRNVFAKCTVDNEEPIGISADANDKYAIDCPVLERAKH</sequence>
<dbReference type="EMBL" id="MJBS01000016">
    <property type="protein sequence ID" value="OHF01981.1"/>
    <property type="molecule type" value="Genomic_DNA"/>
</dbReference>
<feature type="chain" id="PRO_5009603009" evidence="1">
    <location>
        <begin position="18"/>
        <end position="108"/>
    </location>
</feature>
<comment type="caution">
    <text evidence="2">The sequence shown here is derived from an EMBL/GenBank/DDBJ whole genome shotgun (WGS) entry which is preliminary data.</text>
</comment>